<dbReference type="PRINTS" id="PR00083">
    <property type="entry name" value="HOLDHDRGNASE"/>
</dbReference>
<evidence type="ECO:0000256" key="6">
    <source>
        <dbReference type="ARBA" id="ARBA00022723"/>
    </source>
</evidence>
<protein>
    <recommendedName>
        <fullName evidence="5 12">Histidinol dehydrogenase</fullName>
        <shortName evidence="12">HDH</shortName>
        <ecNumber evidence="4 12">1.1.1.23</ecNumber>
    </recommendedName>
</protein>
<evidence type="ECO:0000256" key="7">
    <source>
        <dbReference type="ARBA" id="ARBA00022833"/>
    </source>
</evidence>
<feature type="binding site" evidence="12 16">
    <location>
        <position position="369"/>
    </location>
    <ligand>
        <name>substrate</name>
    </ligand>
</feature>
<feature type="binding site" evidence="12 16">
    <location>
        <position position="244"/>
    </location>
    <ligand>
        <name>substrate</name>
    </ligand>
</feature>
<dbReference type="GO" id="GO:0000105">
    <property type="term" value="P:L-histidine biosynthetic process"/>
    <property type="evidence" value="ECO:0007669"/>
    <property type="project" value="UniProtKB-UniRule"/>
</dbReference>
<dbReference type="OrthoDB" id="9805269at2"/>
<dbReference type="FunFam" id="3.40.50.1980:FF:000001">
    <property type="entry name" value="Histidinol dehydrogenase"/>
    <property type="match status" value="1"/>
</dbReference>
<dbReference type="GO" id="GO:0008270">
    <property type="term" value="F:zinc ion binding"/>
    <property type="evidence" value="ECO:0007669"/>
    <property type="project" value="UniProtKB-UniRule"/>
</dbReference>
<dbReference type="RefSeq" id="WP_073481444.1">
    <property type="nucleotide sequence ID" value="NZ_FQVN01000003.1"/>
</dbReference>
<keyword evidence="6 12" id="KW-0479">Metal-binding</keyword>
<keyword evidence="9 12" id="KW-0520">NAD</keyword>
<keyword evidence="12" id="KW-0028">Amino-acid biosynthesis</keyword>
<feature type="binding site" evidence="12 16">
    <location>
        <position position="269"/>
    </location>
    <ligand>
        <name>substrate</name>
    </ligand>
</feature>
<evidence type="ECO:0000256" key="1">
    <source>
        <dbReference type="ARBA" id="ARBA00003850"/>
    </source>
</evidence>
<dbReference type="STRING" id="2017.SAMN05444320_103221"/>
<evidence type="ECO:0000256" key="11">
    <source>
        <dbReference type="ARBA" id="ARBA00049489"/>
    </source>
</evidence>
<dbReference type="CDD" id="cd06572">
    <property type="entry name" value="Histidinol_dh"/>
    <property type="match status" value="1"/>
</dbReference>
<feature type="active site" description="Proton acceptor" evidence="12 14">
    <location>
        <position position="336"/>
    </location>
</feature>
<feature type="binding site" evidence="12 16">
    <location>
        <position position="336"/>
    </location>
    <ligand>
        <name>substrate</name>
    </ligand>
</feature>
<dbReference type="EC" id="1.1.1.23" evidence="4 12"/>
<evidence type="ECO:0000256" key="14">
    <source>
        <dbReference type="PIRSR" id="PIRSR000099-1"/>
    </source>
</evidence>
<evidence type="ECO:0000313" key="19">
    <source>
        <dbReference type="EMBL" id="SHF32503.1"/>
    </source>
</evidence>
<dbReference type="PANTHER" id="PTHR21256">
    <property type="entry name" value="HISTIDINOL DEHYDROGENASE HDH"/>
    <property type="match status" value="1"/>
</dbReference>
<comment type="function">
    <text evidence="1 12">Catalyzes the sequential NAD-dependent oxidations of L-histidinol to L-histidinaldehyde and then to L-histidine.</text>
</comment>
<comment type="pathway">
    <text evidence="2 12">Amino-acid biosynthesis; L-histidine biosynthesis; L-histidine from 5-phospho-alpha-D-ribose 1-diphosphate: step 9/9.</text>
</comment>
<evidence type="ECO:0000256" key="9">
    <source>
        <dbReference type="ARBA" id="ARBA00023027"/>
    </source>
</evidence>
<dbReference type="GO" id="GO:0051287">
    <property type="term" value="F:NAD binding"/>
    <property type="evidence" value="ECO:0007669"/>
    <property type="project" value="InterPro"/>
</dbReference>
<feature type="binding site" evidence="12 16">
    <location>
        <position position="428"/>
    </location>
    <ligand>
        <name>substrate</name>
    </ligand>
</feature>
<feature type="binding site" evidence="12 16">
    <location>
        <position position="423"/>
    </location>
    <ligand>
        <name>substrate</name>
    </ligand>
</feature>
<accession>A0A1M5AQI4</accession>
<dbReference type="Pfam" id="PF00815">
    <property type="entry name" value="Histidinol_dh"/>
    <property type="match status" value="1"/>
</dbReference>
<comment type="cofactor">
    <cofactor evidence="12 17">
        <name>Zn(2+)</name>
        <dbReference type="ChEBI" id="CHEBI:29105"/>
    </cofactor>
    <text evidence="12 17">Binds 1 zinc ion per subunit.</text>
</comment>
<comment type="catalytic activity">
    <reaction evidence="11 12">
        <text>L-histidinol + 2 NAD(+) + H2O = L-histidine + 2 NADH + 3 H(+)</text>
        <dbReference type="Rhea" id="RHEA:20641"/>
        <dbReference type="ChEBI" id="CHEBI:15377"/>
        <dbReference type="ChEBI" id="CHEBI:15378"/>
        <dbReference type="ChEBI" id="CHEBI:57540"/>
        <dbReference type="ChEBI" id="CHEBI:57595"/>
        <dbReference type="ChEBI" id="CHEBI:57699"/>
        <dbReference type="ChEBI" id="CHEBI:57945"/>
        <dbReference type="EC" id="1.1.1.23"/>
    </reaction>
</comment>
<keyword evidence="20" id="KW-1185">Reference proteome</keyword>
<feature type="binding site" evidence="12 15">
    <location>
        <position position="193"/>
    </location>
    <ligand>
        <name>NAD(+)</name>
        <dbReference type="ChEBI" id="CHEBI:57540"/>
    </ligand>
</feature>
<evidence type="ECO:0000256" key="18">
    <source>
        <dbReference type="RuleBase" id="RU004175"/>
    </source>
</evidence>
<dbReference type="Gene3D" id="3.40.50.1980">
    <property type="entry name" value="Nitrogenase molybdenum iron protein domain"/>
    <property type="match status" value="2"/>
</dbReference>
<evidence type="ECO:0000256" key="10">
    <source>
        <dbReference type="ARBA" id="ARBA00023102"/>
    </source>
</evidence>
<evidence type="ECO:0000256" key="13">
    <source>
        <dbReference type="PIRNR" id="PIRNR000099"/>
    </source>
</evidence>
<feature type="binding site" evidence="12 17">
    <location>
        <position position="269"/>
    </location>
    <ligand>
        <name>Zn(2+)</name>
        <dbReference type="ChEBI" id="CHEBI:29105"/>
    </ligand>
</feature>
<gene>
    <name evidence="12" type="primary">hisD</name>
    <name evidence="19" type="ORF">SAMN05444320_103221</name>
</gene>
<dbReference type="NCBIfam" id="TIGR00069">
    <property type="entry name" value="hisD"/>
    <property type="match status" value="1"/>
</dbReference>
<dbReference type="PIRSF" id="PIRSF000099">
    <property type="entry name" value="Histidinol_dh"/>
    <property type="match status" value="1"/>
</dbReference>
<dbReference type="PANTHER" id="PTHR21256:SF2">
    <property type="entry name" value="HISTIDINE BIOSYNTHESIS TRIFUNCTIONAL PROTEIN"/>
    <property type="match status" value="1"/>
</dbReference>
<dbReference type="EMBL" id="FQVN01000003">
    <property type="protein sequence ID" value="SHF32503.1"/>
    <property type="molecule type" value="Genomic_DNA"/>
</dbReference>
<dbReference type="GO" id="GO:0004399">
    <property type="term" value="F:histidinol dehydrogenase activity"/>
    <property type="evidence" value="ECO:0007669"/>
    <property type="project" value="UniProtKB-UniRule"/>
</dbReference>
<dbReference type="AlphaFoldDB" id="A0A1M5AQI4"/>
<dbReference type="Gene3D" id="1.20.5.1300">
    <property type="match status" value="1"/>
</dbReference>
<feature type="binding site" evidence="12 17">
    <location>
        <position position="428"/>
    </location>
    <ligand>
        <name>Zn(2+)</name>
        <dbReference type="ChEBI" id="CHEBI:29105"/>
    </ligand>
</feature>
<dbReference type="InterPro" id="IPR012131">
    <property type="entry name" value="Hstdl_DH"/>
</dbReference>
<keyword evidence="10 12" id="KW-0368">Histidine biosynthesis</keyword>
<dbReference type="Proteomes" id="UP000184501">
    <property type="component" value="Unassembled WGS sequence"/>
</dbReference>
<proteinExistence type="inferred from homology"/>
<feature type="binding site" evidence="12 15">
    <location>
        <position position="129"/>
    </location>
    <ligand>
        <name>NAD(+)</name>
        <dbReference type="ChEBI" id="CHEBI:57540"/>
    </ligand>
</feature>
<evidence type="ECO:0000256" key="4">
    <source>
        <dbReference type="ARBA" id="ARBA00012965"/>
    </source>
</evidence>
<dbReference type="SUPFAM" id="SSF53720">
    <property type="entry name" value="ALDH-like"/>
    <property type="match status" value="1"/>
</dbReference>
<dbReference type="InterPro" id="IPR016161">
    <property type="entry name" value="Ald_DH/histidinol_DH"/>
</dbReference>
<dbReference type="UniPathway" id="UPA00031">
    <property type="reaction ID" value="UER00014"/>
</dbReference>
<evidence type="ECO:0000256" key="17">
    <source>
        <dbReference type="PIRSR" id="PIRSR000099-4"/>
    </source>
</evidence>
<feature type="binding site" evidence="12 16">
    <location>
        <position position="266"/>
    </location>
    <ligand>
        <name>substrate</name>
    </ligand>
</feature>
<feature type="binding site" evidence="12 17">
    <location>
        <position position="369"/>
    </location>
    <ligand>
        <name>Zn(2+)</name>
        <dbReference type="ChEBI" id="CHEBI:29105"/>
    </ligand>
</feature>
<dbReference type="InterPro" id="IPR022695">
    <property type="entry name" value="Histidinol_DH_monofunct"/>
</dbReference>
<evidence type="ECO:0000313" key="20">
    <source>
        <dbReference type="Proteomes" id="UP000184501"/>
    </source>
</evidence>
<feature type="binding site" evidence="12 15">
    <location>
        <position position="221"/>
    </location>
    <ligand>
        <name>NAD(+)</name>
        <dbReference type="ChEBI" id="CHEBI:57540"/>
    </ligand>
</feature>
<evidence type="ECO:0000256" key="5">
    <source>
        <dbReference type="ARBA" id="ARBA00016531"/>
    </source>
</evidence>
<keyword evidence="8 12" id="KW-0560">Oxidoreductase</keyword>
<evidence type="ECO:0000256" key="2">
    <source>
        <dbReference type="ARBA" id="ARBA00004940"/>
    </source>
</evidence>
<name>A0A1M5AQI4_STRHI</name>
<evidence type="ECO:0000256" key="16">
    <source>
        <dbReference type="PIRSR" id="PIRSR000099-3"/>
    </source>
</evidence>
<evidence type="ECO:0000256" key="12">
    <source>
        <dbReference type="HAMAP-Rule" id="MF_01024"/>
    </source>
</evidence>
<comment type="similarity">
    <text evidence="3 12 13 18">Belongs to the histidinol dehydrogenase family.</text>
</comment>
<dbReference type="GO" id="GO:0005829">
    <property type="term" value="C:cytosol"/>
    <property type="evidence" value="ECO:0007669"/>
    <property type="project" value="TreeGrafter"/>
</dbReference>
<evidence type="ECO:0000256" key="15">
    <source>
        <dbReference type="PIRSR" id="PIRSR000099-2"/>
    </source>
</evidence>
<dbReference type="HAMAP" id="MF_01024">
    <property type="entry name" value="HisD"/>
    <property type="match status" value="1"/>
</dbReference>
<dbReference type="PROSITE" id="PS00611">
    <property type="entry name" value="HISOL_DEHYDROGENASE"/>
    <property type="match status" value="1"/>
</dbReference>
<reference evidence="19 20" key="1">
    <citation type="submission" date="2016-11" db="EMBL/GenBank/DDBJ databases">
        <authorList>
            <person name="Jaros S."/>
            <person name="Januszkiewicz K."/>
            <person name="Wedrychowicz H."/>
        </authorList>
    </citation>
    <scope>NUCLEOTIDE SEQUENCE [LARGE SCALE GENOMIC DNA]</scope>
    <source>
        <strain evidence="19 20">DSM 44523</strain>
    </source>
</reference>
<sequence>MLTRTDLRGRVPSPVELRATLPRAEVDVDAVLHQVRPVVDAVRERGVEAVLEFAERFDRVRPASVRVPAEELARALDELAPAVREALEETIARARRVHADQRRVDVTTQVVPGGTVTERWTPVARVGLYAPGGLAVYPSSVVMNVVPAQEAGVESLVVCSPPQAEHGGRPHPTILAACALLGVTEVWAVGGAQAVALLAHGGVDTDGAELAPVDMVTGPGNIYVTGAKRLLRGLIGIDSEAGPTEIAVLADETADPVHVAADLVSQAEHDPLAASVLVTTSEALADAVDAELERQVAATKHAERVRTALTGRQSGCVLVSTVDDGVRVVDAYAAEHLEIQTRDARAVAGRVRAAGAIFVGPYAPVSLGDYCAGSNHVLPTGGCARHSSGLSVQTFLRGIHVVEYTAEALAEVAPKVVALAEAEDLPAHGQAVTARFGASRAGTEGGA</sequence>
<dbReference type="InterPro" id="IPR001692">
    <property type="entry name" value="Histidinol_DH_CS"/>
</dbReference>
<keyword evidence="7 12" id="KW-0862">Zinc</keyword>
<organism evidence="19 20">
    <name type="scientific">Streptoalloteichus hindustanus</name>
    <dbReference type="NCBI Taxonomy" id="2017"/>
    <lineage>
        <taxon>Bacteria</taxon>
        <taxon>Bacillati</taxon>
        <taxon>Actinomycetota</taxon>
        <taxon>Actinomycetes</taxon>
        <taxon>Pseudonocardiales</taxon>
        <taxon>Pseudonocardiaceae</taxon>
        <taxon>Streptoalloteichus</taxon>
    </lineage>
</organism>
<evidence type="ECO:0000256" key="3">
    <source>
        <dbReference type="ARBA" id="ARBA00010178"/>
    </source>
</evidence>
<feature type="binding site" evidence="12 17">
    <location>
        <position position="266"/>
    </location>
    <ligand>
        <name>Zn(2+)</name>
        <dbReference type="ChEBI" id="CHEBI:29105"/>
    </ligand>
</feature>
<feature type="active site" description="Proton acceptor" evidence="12 14">
    <location>
        <position position="335"/>
    </location>
</feature>
<evidence type="ECO:0000256" key="8">
    <source>
        <dbReference type="ARBA" id="ARBA00023002"/>
    </source>
</evidence>